<dbReference type="InterPro" id="IPR012902">
    <property type="entry name" value="N_methyl_site"/>
</dbReference>
<dbReference type="OrthoDB" id="69781at2"/>
<dbReference type="STRING" id="695939.SAMN00790413_06658"/>
<keyword evidence="3" id="KW-0574">Periplasm</keyword>
<evidence type="ECO:0000256" key="2">
    <source>
        <dbReference type="ARBA" id="ARBA00004418"/>
    </source>
</evidence>
<name>A0A1W1UBG1_9DEIO</name>
<sequence length="253" mass="27288">MKHHSMGFTLIELLVVMAILSIMLLAITQMQGTTLAASNTLVGQANRMRELQEASGYLSDRIRSARAIQTDPSLTINGGLCMMSSTTAPCFAALVGEVRAGSTAVYGANVYMYVVYKMIPRSEVPAVDRKEDEWADTGTNTMSLVEYRQVVCEPQAYPAGSTTPGQCTTVSPAPTGYVTIPTSVPLVLPTLGNSMTMNVILDYATLDDASGAFTPFATGDIFTIKLRAKNRVNNNVRYTPISGPFTLKVKPRN</sequence>
<dbReference type="Pfam" id="PF07963">
    <property type="entry name" value="N_methyl"/>
    <property type="match status" value="1"/>
</dbReference>
<accession>A0A1W1UBG1</accession>
<evidence type="ECO:0000313" key="6">
    <source>
        <dbReference type="Proteomes" id="UP000192582"/>
    </source>
</evidence>
<keyword evidence="4" id="KW-0472">Membrane</keyword>
<protein>
    <submittedName>
        <fullName evidence="5">Prepilin-type N-terminal cleavage/methylation domain-containing protein</fullName>
    </submittedName>
</protein>
<reference evidence="5 6" key="1">
    <citation type="submission" date="2017-04" db="EMBL/GenBank/DDBJ databases">
        <authorList>
            <person name="Afonso C.L."/>
            <person name="Miller P.J."/>
            <person name="Scott M.A."/>
            <person name="Spackman E."/>
            <person name="Goraichik I."/>
            <person name="Dimitrov K.M."/>
            <person name="Suarez D.L."/>
            <person name="Swayne D.E."/>
        </authorList>
    </citation>
    <scope>NUCLEOTIDE SEQUENCE [LARGE SCALE GENOMIC DNA]</scope>
    <source>
        <strain evidence="5 6">KR-140</strain>
    </source>
</reference>
<dbReference type="AlphaFoldDB" id="A0A1W1UBG1"/>
<dbReference type="EMBL" id="FWWU01000002">
    <property type="protein sequence ID" value="SMB78435.1"/>
    <property type="molecule type" value="Genomic_DNA"/>
</dbReference>
<keyword evidence="4" id="KW-0998">Cell outer membrane</keyword>
<evidence type="ECO:0000313" key="5">
    <source>
        <dbReference type="EMBL" id="SMB78435.1"/>
    </source>
</evidence>
<dbReference type="GO" id="GO:0009279">
    <property type="term" value="C:cell outer membrane"/>
    <property type="evidence" value="ECO:0007669"/>
    <property type="project" value="UniProtKB-SubCell"/>
</dbReference>
<evidence type="ECO:0000256" key="1">
    <source>
        <dbReference type="ARBA" id="ARBA00004203"/>
    </source>
</evidence>
<dbReference type="NCBIfam" id="TIGR02532">
    <property type="entry name" value="IV_pilin_GFxxxE"/>
    <property type="match status" value="1"/>
</dbReference>
<organism evidence="5 6">
    <name type="scientific">Deinococcus hopiensis KR-140</name>
    <dbReference type="NCBI Taxonomy" id="695939"/>
    <lineage>
        <taxon>Bacteria</taxon>
        <taxon>Thermotogati</taxon>
        <taxon>Deinococcota</taxon>
        <taxon>Deinococci</taxon>
        <taxon>Deinococcales</taxon>
        <taxon>Deinococcaceae</taxon>
        <taxon>Deinococcus</taxon>
    </lineage>
</organism>
<keyword evidence="6" id="KW-1185">Reference proteome</keyword>
<dbReference type="RefSeq" id="WP_084045226.1">
    <property type="nucleotide sequence ID" value="NZ_FWWU01000002.1"/>
</dbReference>
<proteinExistence type="predicted"/>
<dbReference type="SUPFAM" id="SSF54523">
    <property type="entry name" value="Pili subunits"/>
    <property type="match status" value="1"/>
</dbReference>
<evidence type="ECO:0000256" key="3">
    <source>
        <dbReference type="ARBA" id="ARBA00022764"/>
    </source>
</evidence>
<gene>
    <name evidence="5" type="ORF">SAMN00790413_06658</name>
</gene>
<dbReference type="InterPro" id="IPR045584">
    <property type="entry name" value="Pilin-like"/>
</dbReference>
<evidence type="ECO:0000256" key="4">
    <source>
        <dbReference type="ARBA" id="ARBA00023237"/>
    </source>
</evidence>
<dbReference type="Proteomes" id="UP000192582">
    <property type="component" value="Unassembled WGS sequence"/>
</dbReference>
<dbReference type="GO" id="GO:0042597">
    <property type="term" value="C:periplasmic space"/>
    <property type="evidence" value="ECO:0007669"/>
    <property type="project" value="UniProtKB-SubCell"/>
</dbReference>
<comment type="subcellular location">
    <subcellularLocation>
        <location evidence="1">Cell outer membrane</location>
        <topology evidence="1">Single-pass membrane protein</topology>
    </subcellularLocation>
    <subcellularLocation>
        <location evidence="2">Periplasm</location>
    </subcellularLocation>
</comment>